<evidence type="ECO:0000256" key="2">
    <source>
        <dbReference type="ARBA" id="ARBA00022527"/>
    </source>
</evidence>
<reference evidence="11" key="1">
    <citation type="journal article" date="2018" name="Nat. Microbiol.">
        <title>Leveraging single-cell genomics to expand the fungal tree of life.</title>
        <authorList>
            <person name="Ahrendt S.R."/>
            <person name="Quandt C.A."/>
            <person name="Ciobanu D."/>
            <person name="Clum A."/>
            <person name="Salamov A."/>
            <person name="Andreopoulos B."/>
            <person name="Cheng J.F."/>
            <person name="Woyke T."/>
            <person name="Pelin A."/>
            <person name="Henrissat B."/>
            <person name="Reynolds N.K."/>
            <person name="Benny G.L."/>
            <person name="Smith M.E."/>
            <person name="James T.Y."/>
            <person name="Grigoriev I.V."/>
        </authorList>
    </citation>
    <scope>NUCLEOTIDE SEQUENCE [LARGE SCALE GENOMIC DNA]</scope>
    <source>
        <strain evidence="11">Benny S71-1</strain>
    </source>
</reference>
<comment type="similarity">
    <text evidence="1">Belongs to the protein kinase superfamily. STE Ser/Thr protein kinase family. MAP kinase kinase kinase subfamily.</text>
</comment>
<dbReference type="PROSITE" id="PS00107">
    <property type="entry name" value="PROTEIN_KINASE_ATP"/>
    <property type="match status" value="1"/>
</dbReference>
<dbReference type="PROSITE" id="PS00108">
    <property type="entry name" value="PROTEIN_KINASE_ST"/>
    <property type="match status" value="1"/>
</dbReference>
<dbReference type="OrthoDB" id="1043025at2759"/>
<dbReference type="InterPro" id="IPR000719">
    <property type="entry name" value="Prot_kinase_dom"/>
</dbReference>
<dbReference type="AlphaFoldDB" id="A0A4P9Z671"/>
<evidence type="ECO:0000313" key="10">
    <source>
        <dbReference type="EMBL" id="RKP27632.1"/>
    </source>
</evidence>
<feature type="binding site" evidence="7">
    <location>
        <position position="887"/>
    </location>
    <ligand>
        <name>ATP</name>
        <dbReference type="ChEBI" id="CHEBI:30616"/>
    </ligand>
</feature>
<keyword evidence="5" id="KW-0418">Kinase</keyword>
<protein>
    <recommendedName>
        <fullName evidence="9">Protein kinase domain-containing protein</fullName>
    </recommendedName>
</protein>
<keyword evidence="2" id="KW-0723">Serine/threonine-protein kinase</keyword>
<keyword evidence="4 7" id="KW-0547">Nucleotide-binding</keyword>
<evidence type="ECO:0000256" key="7">
    <source>
        <dbReference type="PROSITE-ProRule" id="PRU10141"/>
    </source>
</evidence>
<keyword evidence="3" id="KW-0808">Transferase</keyword>
<gene>
    <name evidence="10" type="ORF">SYNPS1DRAFT_32406</name>
</gene>
<dbReference type="GO" id="GO:0038066">
    <property type="term" value="P:p38MAPK cascade"/>
    <property type="evidence" value="ECO:0007669"/>
    <property type="project" value="TreeGrafter"/>
</dbReference>
<dbReference type="PANTHER" id="PTHR48016">
    <property type="entry name" value="MAP KINASE KINASE KINASE SSK2-RELATED-RELATED"/>
    <property type="match status" value="1"/>
</dbReference>
<dbReference type="EMBL" id="KZ989176">
    <property type="protein sequence ID" value="RKP27632.1"/>
    <property type="molecule type" value="Genomic_DNA"/>
</dbReference>
<dbReference type="Gene3D" id="1.10.510.10">
    <property type="entry name" value="Transferase(Phosphotransferase) domain 1"/>
    <property type="match status" value="1"/>
</dbReference>
<evidence type="ECO:0000256" key="1">
    <source>
        <dbReference type="ARBA" id="ARBA00006529"/>
    </source>
</evidence>
<evidence type="ECO:0000313" key="11">
    <source>
        <dbReference type="Proteomes" id="UP000278143"/>
    </source>
</evidence>
<dbReference type="Proteomes" id="UP000278143">
    <property type="component" value="Unassembled WGS sequence"/>
</dbReference>
<dbReference type="Pfam" id="PF00069">
    <property type="entry name" value="Pkinase"/>
    <property type="match status" value="1"/>
</dbReference>
<feature type="domain" description="Protein kinase" evidence="9">
    <location>
        <begin position="858"/>
        <end position="1132"/>
    </location>
</feature>
<dbReference type="GO" id="GO:0004674">
    <property type="term" value="F:protein serine/threonine kinase activity"/>
    <property type="evidence" value="ECO:0007669"/>
    <property type="project" value="UniProtKB-KW"/>
</dbReference>
<proteinExistence type="inferred from homology"/>
<keyword evidence="6 7" id="KW-0067">ATP-binding</keyword>
<evidence type="ECO:0000256" key="5">
    <source>
        <dbReference type="ARBA" id="ARBA00022777"/>
    </source>
</evidence>
<name>A0A4P9Z671_9FUNG</name>
<dbReference type="GO" id="GO:0005524">
    <property type="term" value="F:ATP binding"/>
    <property type="evidence" value="ECO:0007669"/>
    <property type="project" value="UniProtKB-UniRule"/>
</dbReference>
<dbReference type="PROSITE" id="PS50011">
    <property type="entry name" value="PROTEIN_KINASE_DOM"/>
    <property type="match status" value="1"/>
</dbReference>
<feature type="region of interest" description="Disordered" evidence="8">
    <location>
        <begin position="739"/>
        <end position="779"/>
    </location>
</feature>
<dbReference type="InterPro" id="IPR011009">
    <property type="entry name" value="Kinase-like_dom_sf"/>
</dbReference>
<evidence type="ECO:0000256" key="4">
    <source>
        <dbReference type="ARBA" id="ARBA00022741"/>
    </source>
</evidence>
<evidence type="ECO:0000256" key="3">
    <source>
        <dbReference type="ARBA" id="ARBA00022679"/>
    </source>
</evidence>
<evidence type="ECO:0000259" key="9">
    <source>
        <dbReference type="PROSITE" id="PS50011"/>
    </source>
</evidence>
<accession>A0A4P9Z671</accession>
<organism evidence="10 11">
    <name type="scientific">Syncephalis pseudoplumigaleata</name>
    <dbReference type="NCBI Taxonomy" id="1712513"/>
    <lineage>
        <taxon>Eukaryota</taxon>
        <taxon>Fungi</taxon>
        <taxon>Fungi incertae sedis</taxon>
        <taxon>Zoopagomycota</taxon>
        <taxon>Zoopagomycotina</taxon>
        <taxon>Zoopagomycetes</taxon>
        <taxon>Zoopagales</taxon>
        <taxon>Piptocephalidaceae</taxon>
        <taxon>Syncephalis</taxon>
    </lineage>
</organism>
<sequence length="1195" mass="134386">MLTSVLTGEVIRSEKRRLSSNTNAREQAAELHNQIWIGLRAIVRGRTLAEERRFVAEARAQVDKLLERVISFRVEPGPSNALTQVTELLQSVDAAERLWPHRKAMMTDQPLYASAEFQRSLDTLNSWCTITKSLQMQLQILRNWTGSDTLQVSAHTIADATETEVPDLPAGTVMDEPTFVERIMKENGLQNTFEKSTLASLSRLLRRAKHDQTANAEQFASMGLPTYIGELELLIAFPLNLMEQFLRLRLEYAKHLTDPTMVIVDQLMEDARTSLQFATRTKNEAIDLTTEAPGWSIPSCIGPDYDKVILQTLEFYFRLLTWKLKGTSKAVYFKEAEILENEWSFISKIVVYIENGEWECARQISKLHTRLLLRVLAYYNSQIYAPPKKPEGGLVRWYSRVMDSVRLRARRLYRFGRHYHMRMENSAEYNYSYRELPALLEALAQTDHCLVYTDTLEAHDTYLIVSSALANDPARIQQVVQYCTISPCEVYGDESAADRYALILAVPSEYFHWEGAVLEAPMSVQEVYVKMGRVRIVSEQPNLLAECKRAFLACLGGLDMSVAVMHRVSIQSVNIQHQRMKRTAHRVHPRATEIRRRTMGEPNRCDLIQSAYSFSVEYTQRIIRHMEQKARQSLTRYMSQLAVNWVTFVCEDCDHDDRKTFRWAVNALEFAMTATRGQQILLMDDEEFAQLRVMVAGCMSLLITHVDIHGARSSFEARAAELERRQALEDAMVEEVGASPADAPATAGTAGPSATGQDAASSTLIEVEEDEDNGEDRTSRARAQIDKELMAIYSIISAGTGIYNGEESSLMYLHDLEQRRARQQQQNHVIGRVLDNDRPEDRDLVFLASSSSNISLRWQQGKYIGGGTFGTVYLAINLESGELMAVKEVRFQDASSLSAMYKSTRDEMTVMEMLDHPNIVSYYGMEVHRDKVYIFMEYCQGGSLAALLENGRIEDEDVVRVYTVQMLRGAAYLHANNIVHRDIKPDNILLDEKGNIKFVDFGAAKMIANNQKTYGHATLKKPSKDPGMNMGTLTGTPMYMAPEVITGGEKGRKGSQDIWSIGCCVLEMVTGHRPWHNLDNEWAVMYHVATGRPLLPDASQLSPLGIEFLKCCFNRSSTTRATAQELLSHPWLKDVQMTPIEMATGATGSTTPRTPLGTSTTSSAFSESTSNASLPSAAAPSAGSHNSKGAAKADQ</sequence>
<dbReference type="PANTHER" id="PTHR48016:SF32">
    <property type="entry name" value="MITOGEN-ACTIVATED PROTEIN KINASE KINASE KINASE 4"/>
    <property type="match status" value="1"/>
</dbReference>
<evidence type="ECO:0000256" key="6">
    <source>
        <dbReference type="ARBA" id="ARBA00022840"/>
    </source>
</evidence>
<evidence type="ECO:0000256" key="8">
    <source>
        <dbReference type="SAM" id="MobiDB-lite"/>
    </source>
</evidence>
<feature type="compositionally biased region" description="Low complexity" evidence="8">
    <location>
        <begin position="739"/>
        <end position="756"/>
    </location>
</feature>
<dbReference type="InterPro" id="IPR017441">
    <property type="entry name" value="Protein_kinase_ATP_BS"/>
</dbReference>
<dbReference type="InterPro" id="IPR050538">
    <property type="entry name" value="MAP_kinase_kinase_kinase"/>
</dbReference>
<feature type="compositionally biased region" description="Low complexity" evidence="8">
    <location>
        <begin position="1147"/>
        <end position="1187"/>
    </location>
</feature>
<feature type="region of interest" description="Disordered" evidence="8">
    <location>
        <begin position="1144"/>
        <end position="1195"/>
    </location>
</feature>
<keyword evidence="11" id="KW-1185">Reference proteome</keyword>
<dbReference type="SMART" id="SM00220">
    <property type="entry name" value="S_TKc"/>
    <property type="match status" value="1"/>
</dbReference>
<dbReference type="InterPro" id="IPR008271">
    <property type="entry name" value="Ser/Thr_kinase_AS"/>
</dbReference>
<dbReference type="SUPFAM" id="SSF56112">
    <property type="entry name" value="Protein kinase-like (PK-like)"/>
    <property type="match status" value="1"/>
</dbReference>
<dbReference type="CDD" id="cd06626">
    <property type="entry name" value="STKc_MEKK4"/>
    <property type="match status" value="1"/>
</dbReference>